<protein>
    <submittedName>
        <fullName evidence="2">AAA15 family ATPase/GTPase</fullName>
    </submittedName>
</protein>
<dbReference type="RefSeq" id="WP_196824293.1">
    <property type="nucleotide sequence ID" value="NZ_CP046980.1"/>
</dbReference>
<proteinExistence type="predicted"/>
<accession>A0A931DWY6</accession>
<sequence length="442" mass="49280">MLLDFTVVNYRSIYEPTSINLVATREQNHKERIPVLSKRYKKAVNPVAAIFGPNAAGKSNIVAAMRVFQKLIKHPPRSTDAMPYDPFAFDDNARSEPTSFEVLYERDGVIYEYILCYDSEGVVEEYLTKILSKTEQEIFTRSSDGLTFQTLVEETPTAVKIKTLLESVPAKVPLVSYVGEINFGVDAESELLNPFWTVRDFFESVLVVPAGAVDTAASGIVAKGWMSGITKIDAGISGIHREEVEPSALGVGIGEQQQFVKELAINGSPHEVETPNGRFLLSNDNGRVVFERISLEHEGALDGSRSLKWSEESDGTHAAVRLLSLFSVLTSEGSDRILMIDELDRSFHTALSKSLIRSFLEKSGPNSRSQLIFTTHDLLLMDTSILRRDEIWVVEKDRRGETQATVLSDYRDTRKSTDLRTNYIQGRFGGIPAIDPSELLKH</sequence>
<dbReference type="Gene3D" id="3.40.50.300">
    <property type="entry name" value="P-loop containing nucleotide triphosphate hydrolases"/>
    <property type="match status" value="2"/>
</dbReference>
<gene>
    <name evidence="2" type="ORF">IW254_000771</name>
</gene>
<keyword evidence="3" id="KW-1185">Reference proteome</keyword>
<dbReference type="PANTHER" id="PTHR40396:SF1">
    <property type="entry name" value="ATPASE AAA-TYPE CORE DOMAIN-CONTAINING PROTEIN"/>
    <property type="match status" value="1"/>
</dbReference>
<dbReference type="GO" id="GO:0005524">
    <property type="term" value="F:ATP binding"/>
    <property type="evidence" value="ECO:0007669"/>
    <property type="project" value="InterPro"/>
</dbReference>
<reference evidence="2" key="1">
    <citation type="submission" date="2020-11" db="EMBL/GenBank/DDBJ databases">
        <title>Sequencing the genomes of 1000 actinobacteria strains.</title>
        <authorList>
            <person name="Klenk H.-P."/>
        </authorList>
    </citation>
    <scope>NUCLEOTIDE SEQUENCE</scope>
    <source>
        <strain evidence="2">DSM 45632</strain>
    </source>
</reference>
<dbReference type="GO" id="GO:0016887">
    <property type="term" value="F:ATP hydrolysis activity"/>
    <property type="evidence" value="ECO:0007669"/>
    <property type="project" value="InterPro"/>
</dbReference>
<dbReference type="SUPFAM" id="SSF52540">
    <property type="entry name" value="P-loop containing nucleoside triphosphate hydrolases"/>
    <property type="match status" value="1"/>
</dbReference>
<evidence type="ECO:0000313" key="3">
    <source>
        <dbReference type="Proteomes" id="UP000658613"/>
    </source>
</evidence>
<organism evidence="2 3">
    <name type="scientific">Corynebacterium aquatimens</name>
    <dbReference type="NCBI Taxonomy" id="1190508"/>
    <lineage>
        <taxon>Bacteria</taxon>
        <taxon>Bacillati</taxon>
        <taxon>Actinomycetota</taxon>
        <taxon>Actinomycetes</taxon>
        <taxon>Mycobacteriales</taxon>
        <taxon>Corynebacteriaceae</taxon>
        <taxon>Corynebacterium</taxon>
    </lineage>
</organism>
<comment type="caution">
    <text evidence="2">The sequence shown here is derived from an EMBL/GenBank/DDBJ whole genome shotgun (WGS) entry which is preliminary data.</text>
</comment>
<evidence type="ECO:0000313" key="2">
    <source>
        <dbReference type="EMBL" id="MBG6121802.1"/>
    </source>
</evidence>
<dbReference type="InterPro" id="IPR003959">
    <property type="entry name" value="ATPase_AAA_core"/>
</dbReference>
<feature type="domain" description="ATPase AAA-type core" evidence="1">
    <location>
        <begin position="47"/>
        <end position="382"/>
    </location>
</feature>
<dbReference type="Proteomes" id="UP000658613">
    <property type="component" value="Unassembled WGS sequence"/>
</dbReference>
<dbReference type="InterPro" id="IPR027417">
    <property type="entry name" value="P-loop_NTPase"/>
</dbReference>
<dbReference type="EMBL" id="JADOUE010000001">
    <property type="protein sequence ID" value="MBG6121802.1"/>
    <property type="molecule type" value="Genomic_DNA"/>
</dbReference>
<name>A0A931DWY6_9CORY</name>
<dbReference type="Pfam" id="PF13304">
    <property type="entry name" value="AAA_21"/>
    <property type="match status" value="1"/>
</dbReference>
<dbReference type="AlphaFoldDB" id="A0A931DWY6"/>
<evidence type="ECO:0000259" key="1">
    <source>
        <dbReference type="Pfam" id="PF13304"/>
    </source>
</evidence>
<dbReference type="PANTHER" id="PTHR40396">
    <property type="entry name" value="ATPASE-LIKE PROTEIN"/>
    <property type="match status" value="1"/>
</dbReference>